<dbReference type="AlphaFoldDB" id="A0A7S4BE00"/>
<evidence type="ECO:0000256" key="1">
    <source>
        <dbReference type="ARBA" id="ARBA00004141"/>
    </source>
</evidence>
<feature type="compositionally biased region" description="Polar residues" evidence="7">
    <location>
        <begin position="533"/>
        <end position="545"/>
    </location>
</feature>
<dbReference type="PANTHER" id="PTHR33281:SF20">
    <property type="match status" value="1"/>
</dbReference>
<keyword evidence="5" id="KW-0406">Ion transport</keyword>
<keyword evidence="3 8" id="KW-0812">Transmembrane</keyword>
<dbReference type="GO" id="GO:0016020">
    <property type="term" value="C:membrane"/>
    <property type="evidence" value="ECO:0007669"/>
    <property type="project" value="UniProtKB-SubCell"/>
</dbReference>
<name>A0A7S4BE00_CHRCT</name>
<evidence type="ECO:0000256" key="7">
    <source>
        <dbReference type="SAM" id="MobiDB-lite"/>
    </source>
</evidence>
<evidence type="ECO:0000256" key="3">
    <source>
        <dbReference type="ARBA" id="ARBA00022692"/>
    </source>
</evidence>
<keyword evidence="2" id="KW-0813">Transport</keyword>
<evidence type="ECO:0000313" key="9">
    <source>
        <dbReference type="EMBL" id="CAE0762863.1"/>
    </source>
</evidence>
<dbReference type="PANTHER" id="PTHR33281">
    <property type="entry name" value="UPF0187 PROTEIN YNEE"/>
    <property type="match status" value="1"/>
</dbReference>
<evidence type="ECO:0000256" key="2">
    <source>
        <dbReference type="ARBA" id="ARBA00022448"/>
    </source>
</evidence>
<reference evidence="9" key="1">
    <citation type="submission" date="2021-01" db="EMBL/GenBank/DDBJ databases">
        <authorList>
            <person name="Corre E."/>
            <person name="Pelletier E."/>
            <person name="Niang G."/>
            <person name="Scheremetjew M."/>
            <person name="Finn R."/>
            <person name="Kale V."/>
            <person name="Holt S."/>
            <person name="Cochrane G."/>
            <person name="Meng A."/>
            <person name="Brown T."/>
            <person name="Cohen L."/>
        </authorList>
    </citation>
    <scope>NUCLEOTIDE SEQUENCE</scope>
    <source>
        <strain evidence="9">CCMP645</strain>
    </source>
</reference>
<dbReference type="InterPro" id="IPR044669">
    <property type="entry name" value="YneE/VCCN1/2-like"/>
</dbReference>
<sequence length="574" mass="62895">MTLHPPAPAPPADQGRTRSRHTLSRFTFRISSLRENSDGFDEEHEPDLIDSIGIGSHLSYLFRCGGSALPRAVLPSLLSAGLAIIYQELIPEEWLSDLLIHPYPYQVFAYVAAFALVFRTNISYQRFWESRTQCALMSSKWADAALECLTFDQVQKRQQPRPVDDNGHAIPLTDAEIEKRADTIRQRRLFQATIVHRFSLLHAIAIQVLRRDKTLTNLQPALGRNNTVASRFSEVRARKTEVHQARKKANMHPPLRVLGGLSARQASRLEPVYDRVGALLTLILETISQRRVDGGLAGVEAPGLSRVYQVLSEGTNGFAQARKITHNPFPFAYSQVVTASLYILLITFPLIADAKIGRDNDTKWFAPVLSFITAIFYLGLHEVSIELEEPFRPPGDFPLVILQDDFNERLLGSLHTLGSQELSIGQVEAENVVSNHWPSAPLEAISGGSHHTHNRRPNCSNKPSFVRRGSNLTASLRADSRLANGFAGAHGSGSAWATAARQVAAGHIEAAAQASLMPSRDVSLPASVHNGSSFRRGSVPATANGTPPAADCDIALRSQDSGDTVSEADKLSIA</sequence>
<dbReference type="GO" id="GO:0005254">
    <property type="term" value="F:chloride channel activity"/>
    <property type="evidence" value="ECO:0007669"/>
    <property type="project" value="InterPro"/>
</dbReference>
<comment type="subcellular location">
    <subcellularLocation>
        <location evidence="1">Membrane</location>
        <topology evidence="1">Multi-pass membrane protein</topology>
    </subcellularLocation>
</comment>
<keyword evidence="4 8" id="KW-1133">Transmembrane helix</keyword>
<feature type="transmembrane region" description="Helical" evidence="8">
    <location>
        <begin position="364"/>
        <end position="380"/>
    </location>
</feature>
<keyword evidence="6 8" id="KW-0472">Membrane</keyword>
<protein>
    <submittedName>
        <fullName evidence="9">Uncharacterized protein</fullName>
    </submittedName>
</protein>
<feature type="region of interest" description="Disordered" evidence="7">
    <location>
        <begin position="533"/>
        <end position="574"/>
    </location>
</feature>
<dbReference type="Pfam" id="PF25539">
    <property type="entry name" value="Bestrophin_2"/>
    <property type="match status" value="2"/>
</dbReference>
<proteinExistence type="predicted"/>
<organism evidence="9">
    <name type="scientific">Chrysotila carterae</name>
    <name type="common">Marine alga</name>
    <name type="synonym">Syracosphaera carterae</name>
    <dbReference type="NCBI Taxonomy" id="13221"/>
    <lineage>
        <taxon>Eukaryota</taxon>
        <taxon>Haptista</taxon>
        <taxon>Haptophyta</taxon>
        <taxon>Prymnesiophyceae</taxon>
        <taxon>Isochrysidales</taxon>
        <taxon>Isochrysidaceae</taxon>
        <taxon>Chrysotila</taxon>
    </lineage>
</organism>
<evidence type="ECO:0000256" key="5">
    <source>
        <dbReference type="ARBA" id="ARBA00023065"/>
    </source>
</evidence>
<dbReference type="EMBL" id="HBIZ01024449">
    <property type="protein sequence ID" value="CAE0762863.1"/>
    <property type="molecule type" value="Transcribed_RNA"/>
</dbReference>
<gene>
    <name evidence="9" type="ORF">PCAR00345_LOCUS15475</name>
</gene>
<evidence type="ECO:0000256" key="4">
    <source>
        <dbReference type="ARBA" id="ARBA00022989"/>
    </source>
</evidence>
<feature type="transmembrane region" description="Helical" evidence="8">
    <location>
        <begin position="331"/>
        <end position="352"/>
    </location>
</feature>
<accession>A0A7S4BE00</accession>
<feature type="region of interest" description="Disordered" evidence="7">
    <location>
        <begin position="445"/>
        <end position="465"/>
    </location>
</feature>
<evidence type="ECO:0000256" key="6">
    <source>
        <dbReference type="ARBA" id="ARBA00023136"/>
    </source>
</evidence>
<evidence type="ECO:0000256" key="8">
    <source>
        <dbReference type="SAM" id="Phobius"/>
    </source>
</evidence>